<evidence type="ECO:0000256" key="3">
    <source>
        <dbReference type="ARBA" id="ARBA00005795"/>
    </source>
</evidence>
<dbReference type="EMBL" id="JACVVK020000510">
    <property type="protein sequence ID" value="KAK7469627.1"/>
    <property type="molecule type" value="Genomic_DNA"/>
</dbReference>
<dbReference type="Pfam" id="PF11802">
    <property type="entry name" value="CENP-K"/>
    <property type="match status" value="1"/>
</dbReference>
<evidence type="ECO:0000256" key="4">
    <source>
        <dbReference type="ARBA" id="ARBA00022454"/>
    </source>
</evidence>
<gene>
    <name evidence="10" type="ORF">BaRGS_00036356</name>
</gene>
<dbReference type="AlphaFoldDB" id="A0ABD0JDA4"/>
<feature type="coiled-coil region" evidence="8">
    <location>
        <begin position="115"/>
        <end position="194"/>
    </location>
</feature>
<evidence type="ECO:0000256" key="7">
    <source>
        <dbReference type="ARBA" id="ARBA00023328"/>
    </source>
</evidence>
<dbReference type="PANTHER" id="PTHR14401">
    <property type="entry name" value="CENTROMERE PROTEIN K"/>
    <property type="match status" value="1"/>
</dbReference>
<keyword evidence="5 8" id="KW-0175">Coiled coil</keyword>
<evidence type="ECO:0000313" key="11">
    <source>
        <dbReference type="Proteomes" id="UP001519460"/>
    </source>
</evidence>
<reference evidence="10 11" key="1">
    <citation type="journal article" date="2023" name="Sci. Data">
        <title>Genome assembly of the Korean intertidal mud-creeper Batillaria attramentaria.</title>
        <authorList>
            <person name="Patra A.K."/>
            <person name="Ho P.T."/>
            <person name="Jun S."/>
            <person name="Lee S.J."/>
            <person name="Kim Y."/>
            <person name="Won Y.J."/>
        </authorList>
    </citation>
    <scope>NUCLEOTIDE SEQUENCE [LARGE SCALE GENOMIC DNA]</scope>
    <source>
        <strain evidence="10">Wonlab-2016</strain>
    </source>
</reference>
<evidence type="ECO:0000256" key="2">
    <source>
        <dbReference type="ARBA" id="ARBA00004584"/>
    </source>
</evidence>
<feature type="region of interest" description="Disordered" evidence="9">
    <location>
        <begin position="1"/>
        <end position="31"/>
    </location>
</feature>
<keyword evidence="11" id="KW-1185">Reference proteome</keyword>
<evidence type="ECO:0008006" key="12">
    <source>
        <dbReference type="Google" id="ProtNLM"/>
    </source>
</evidence>
<evidence type="ECO:0000256" key="8">
    <source>
        <dbReference type="SAM" id="Coils"/>
    </source>
</evidence>
<evidence type="ECO:0000313" key="10">
    <source>
        <dbReference type="EMBL" id="KAK7469627.1"/>
    </source>
</evidence>
<dbReference type="InterPro" id="IPR020993">
    <property type="entry name" value="Centromere_CenpK"/>
</dbReference>
<keyword evidence="7" id="KW-0137">Centromere</keyword>
<name>A0ABD0JDA4_9CAEN</name>
<keyword evidence="6" id="KW-0539">Nucleus</keyword>
<evidence type="ECO:0000256" key="5">
    <source>
        <dbReference type="ARBA" id="ARBA00023054"/>
    </source>
</evidence>
<dbReference type="GO" id="GO:0000775">
    <property type="term" value="C:chromosome, centromeric region"/>
    <property type="evidence" value="ECO:0007669"/>
    <property type="project" value="UniProtKB-SubCell"/>
</dbReference>
<keyword evidence="4" id="KW-0158">Chromosome</keyword>
<dbReference type="GO" id="GO:0005634">
    <property type="term" value="C:nucleus"/>
    <property type="evidence" value="ECO:0007669"/>
    <property type="project" value="UniProtKB-SubCell"/>
</dbReference>
<protein>
    <recommendedName>
        <fullName evidence="12">Centromere protein K</fullName>
    </recommendedName>
</protein>
<organism evidence="10 11">
    <name type="scientific">Batillaria attramentaria</name>
    <dbReference type="NCBI Taxonomy" id="370345"/>
    <lineage>
        <taxon>Eukaryota</taxon>
        <taxon>Metazoa</taxon>
        <taxon>Spiralia</taxon>
        <taxon>Lophotrochozoa</taxon>
        <taxon>Mollusca</taxon>
        <taxon>Gastropoda</taxon>
        <taxon>Caenogastropoda</taxon>
        <taxon>Sorbeoconcha</taxon>
        <taxon>Cerithioidea</taxon>
        <taxon>Batillariidae</taxon>
        <taxon>Batillaria</taxon>
    </lineage>
</organism>
<comment type="caution">
    <text evidence="10">The sequence shown here is derived from an EMBL/GenBank/DDBJ whole genome shotgun (WGS) entry which is preliminary data.</text>
</comment>
<evidence type="ECO:0000256" key="9">
    <source>
        <dbReference type="SAM" id="MobiDB-lite"/>
    </source>
</evidence>
<dbReference type="PANTHER" id="PTHR14401:SF6">
    <property type="entry name" value="CENTROMERE PROTEIN K"/>
    <property type="match status" value="1"/>
</dbReference>
<evidence type="ECO:0000256" key="6">
    <source>
        <dbReference type="ARBA" id="ARBA00023242"/>
    </source>
</evidence>
<sequence>MTSSREGDGTDQPGEVTEFTENPDSETAESISTLKAACEKTWADVKQTQEQLRQCQQPQSTAHFSEQQPLLAILREKERRLRAEIQVAKESRAHTLPNDTEVVAAALNGELQKKVSQLRETKSLITAQLQELQASIEKEKQFEQQLKAVHDKLQEKCQALEAQEPAEDALEAVAQELETKINAAQKTEQTVMKKMAAFVGKHFPVPEQAQASRSSKELRPRRHQTSQETLPLKDILLELMTKCVESPNDPYMALDERHWPAYVELLLRCNIVLQHPDDDRRIKLVPFHL</sequence>
<feature type="region of interest" description="Disordered" evidence="9">
    <location>
        <begin position="206"/>
        <end position="227"/>
    </location>
</feature>
<comment type="subcellular location">
    <subcellularLocation>
        <location evidence="2">Chromosome</location>
        <location evidence="2">Centromere</location>
    </subcellularLocation>
    <subcellularLocation>
        <location evidence="1">Nucleus</location>
    </subcellularLocation>
</comment>
<proteinExistence type="inferred from homology"/>
<comment type="similarity">
    <text evidence="3">Belongs to the CENP-K/MCM22 family.</text>
</comment>
<accession>A0ABD0JDA4</accession>
<dbReference type="Proteomes" id="UP001519460">
    <property type="component" value="Unassembled WGS sequence"/>
</dbReference>
<evidence type="ECO:0000256" key="1">
    <source>
        <dbReference type="ARBA" id="ARBA00004123"/>
    </source>
</evidence>